<name>A0A261USK0_9BORD</name>
<evidence type="ECO:0000256" key="2">
    <source>
        <dbReference type="ARBA" id="ARBA00022490"/>
    </source>
</evidence>
<comment type="caution">
    <text evidence="8">The sequence shown here is derived from an EMBL/GenBank/DDBJ whole genome shotgun (WGS) entry which is preliminary data.</text>
</comment>
<dbReference type="Gene3D" id="3.90.226.10">
    <property type="entry name" value="2-enoyl-CoA Hydratase, Chain A, domain 1"/>
    <property type="match status" value="1"/>
</dbReference>
<evidence type="ECO:0000256" key="3">
    <source>
        <dbReference type="ARBA" id="ARBA00022670"/>
    </source>
</evidence>
<dbReference type="AlphaFoldDB" id="A0A261USK0"/>
<dbReference type="RefSeq" id="WP_094837143.1">
    <property type="nucleotide sequence ID" value="NZ_NEVQ01000003.1"/>
</dbReference>
<keyword evidence="4" id="KW-0378">Hydrolase</keyword>
<dbReference type="SUPFAM" id="SSF52096">
    <property type="entry name" value="ClpP/crotonase"/>
    <property type="match status" value="1"/>
</dbReference>
<keyword evidence="3" id="KW-0645">Protease</keyword>
<dbReference type="CDD" id="cd07016">
    <property type="entry name" value="S14_ClpP_1"/>
    <property type="match status" value="1"/>
</dbReference>
<feature type="compositionally biased region" description="Basic and acidic residues" evidence="7">
    <location>
        <begin position="259"/>
        <end position="269"/>
    </location>
</feature>
<gene>
    <name evidence="8" type="ORF">CAL20_02870</name>
</gene>
<evidence type="ECO:0000256" key="1">
    <source>
        <dbReference type="ARBA" id="ARBA00007039"/>
    </source>
</evidence>
<evidence type="ECO:0000313" key="8">
    <source>
        <dbReference type="EMBL" id="OZI64611.1"/>
    </source>
</evidence>
<evidence type="ECO:0000256" key="4">
    <source>
        <dbReference type="ARBA" id="ARBA00022801"/>
    </source>
</evidence>
<protein>
    <recommendedName>
        <fullName evidence="6">ATP-dependent Clp protease proteolytic subunit</fullName>
    </recommendedName>
</protein>
<dbReference type="NCBIfam" id="NF045542">
    <property type="entry name" value="Clp_rel_HeadMat"/>
    <property type="match status" value="1"/>
</dbReference>
<reference evidence="8 9" key="1">
    <citation type="submission" date="2017-05" db="EMBL/GenBank/DDBJ databases">
        <title>Complete and WGS of Bordetella genogroups.</title>
        <authorList>
            <person name="Spilker T."/>
            <person name="LiPuma J."/>
        </authorList>
    </citation>
    <scope>NUCLEOTIDE SEQUENCE [LARGE SCALE GENOMIC DNA]</scope>
    <source>
        <strain evidence="8 9">AU9919</strain>
    </source>
</reference>
<keyword evidence="9" id="KW-1185">Reference proteome</keyword>
<dbReference type="GO" id="GO:0004176">
    <property type="term" value="F:ATP-dependent peptidase activity"/>
    <property type="evidence" value="ECO:0007669"/>
    <property type="project" value="InterPro"/>
</dbReference>
<dbReference type="GO" id="GO:0051117">
    <property type="term" value="F:ATPase binding"/>
    <property type="evidence" value="ECO:0007669"/>
    <property type="project" value="TreeGrafter"/>
</dbReference>
<dbReference type="Pfam" id="PF00574">
    <property type="entry name" value="CLP_protease"/>
    <property type="match status" value="1"/>
</dbReference>
<comment type="similarity">
    <text evidence="1 6">Belongs to the peptidase S14 family.</text>
</comment>
<keyword evidence="5" id="KW-0720">Serine protease</keyword>
<dbReference type="InterPro" id="IPR029045">
    <property type="entry name" value="ClpP/crotonase-like_dom_sf"/>
</dbReference>
<evidence type="ECO:0000256" key="6">
    <source>
        <dbReference type="RuleBase" id="RU003567"/>
    </source>
</evidence>
<dbReference type="EMBL" id="NEVQ01000003">
    <property type="protein sequence ID" value="OZI64611.1"/>
    <property type="molecule type" value="Genomic_DNA"/>
</dbReference>
<dbReference type="InterPro" id="IPR023562">
    <property type="entry name" value="ClpP/TepA"/>
</dbReference>
<keyword evidence="2" id="KW-0963">Cytoplasm</keyword>
<accession>A0A261USK0</accession>
<dbReference type="GO" id="GO:0006515">
    <property type="term" value="P:protein quality control for misfolded or incompletely synthesized proteins"/>
    <property type="evidence" value="ECO:0007669"/>
    <property type="project" value="TreeGrafter"/>
</dbReference>
<dbReference type="PRINTS" id="PR00127">
    <property type="entry name" value="CLPPROTEASEP"/>
</dbReference>
<dbReference type="GO" id="GO:0004252">
    <property type="term" value="F:serine-type endopeptidase activity"/>
    <property type="evidence" value="ECO:0007669"/>
    <property type="project" value="InterPro"/>
</dbReference>
<feature type="region of interest" description="Disordered" evidence="7">
    <location>
        <begin position="250"/>
        <end position="274"/>
    </location>
</feature>
<dbReference type="PANTHER" id="PTHR10381">
    <property type="entry name" value="ATP-DEPENDENT CLP PROTEASE PROTEOLYTIC SUBUNIT"/>
    <property type="match status" value="1"/>
</dbReference>
<evidence type="ECO:0000313" key="9">
    <source>
        <dbReference type="Proteomes" id="UP000216885"/>
    </source>
</evidence>
<evidence type="ECO:0000256" key="7">
    <source>
        <dbReference type="SAM" id="MobiDB-lite"/>
    </source>
</evidence>
<evidence type="ECO:0000256" key="5">
    <source>
        <dbReference type="ARBA" id="ARBA00022825"/>
    </source>
</evidence>
<proteinExistence type="inferred from homology"/>
<sequence length="291" mass="30872">MSIKNLPVAPAGRPCSAVNSYLSPRALERWDAGVRAATESEEDRSISVYDVIGYDWWTGEGVTAKRIAGALRSLGAGPVTVNVNSPGGDMFEGLAIYNLLREHQGEVTIKVLGLAASAASVIAMAGDKVQIARAGFLMIHNCWVVAQGNRHDLREFANTMEPFDAAMADIYAARTGQEMATVQQQMDGETWIGGSQAIDQGYADELLPSDQVGKTDSKASASAVRRIEAAIRAAGLPRSEAQRLIHDFKSSLSDSAGGGERDATGRDPSDSVALSTTAQLAASLTNIFTKR</sequence>
<dbReference type="GO" id="GO:0009368">
    <property type="term" value="C:endopeptidase Clp complex"/>
    <property type="evidence" value="ECO:0007669"/>
    <property type="project" value="TreeGrafter"/>
</dbReference>
<dbReference type="Proteomes" id="UP000216885">
    <property type="component" value="Unassembled WGS sequence"/>
</dbReference>
<dbReference type="PANTHER" id="PTHR10381:SF70">
    <property type="entry name" value="ATP-DEPENDENT CLP PROTEASE PROTEOLYTIC SUBUNIT"/>
    <property type="match status" value="1"/>
</dbReference>
<dbReference type="InterPro" id="IPR001907">
    <property type="entry name" value="ClpP"/>
</dbReference>
<organism evidence="8 9">
    <name type="scientific">Bordetella genomosp. 4</name>
    <dbReference type="NCBI Taxonomy" id="463044"/>
    <lineage>
        <taxon>Bacteria</taxon>
        <taxon>Pseudomonadati</taxon>
        <taxon>Pseudomonadota</taxon>
        <taxon>Betaproteobacteria</taxon>
        <taxon>Burkholderiales</taxon>
        <taxon>Alcaligenaceae</taxon>
        <taxon>Bordetella</taxon>
    </lineage>
</organism>